<accession>A0A0F9JVS2</accession>
<organism evidence="1">
    <name type="scientific">marine sediment metagenome</name>
    <dbReference type="NCBI Taxonomy" id="412755"/>
    <lineage>
        <taxon>unclassified sequences</taxon>
        <taxon>metagenomes</taxon>
        <taxon>ecological metagenomes</taxon>
    </lineage>
</organism>
<reference evidence="1" key="1">
    <citation type="journal article" date="2015" name="Nature">
        <title>Complex archaea that bridge the gap between prokaryotes and eukaryotes.</title>
        <authorList>
            <person name="Spang A."/>
            <person name="Saw J.H."/>
            <person name="Jorgensen S.L."/>
            <person name="Zaremba-Niedzwiedzka K."/>
            <person name="Martijn J."/>
            <person name="Lind A.E."/>
            <person name="van Eijk R."/>
            <person name="Schleper C."/>
            <person name="Guy L."/>
            <person name="Ettema T.J."/>
        </authorList>
    </citation>
    <scope>NUCLEOTIDE SEQUENCE</scope>
</reference>
<dbReference type="AlphaFoldDB" id="A0A0F9JVS2"/>
<protein>
    <submittedName>
        <fullName evidence="1">Uncharacterized protein</fullName>
    </submittedName>
</protein>
<dbReference type="EMBL" id="LAZR01009225">
    <property type="protein sequence ID" value="KKM73914.1"/>
    <property type="molecule type" value="Genomic_DNA"/>
</dbReference>
<evidence type="ECO:0000313" key="1">
    <source>
        <dbReference type="EMBL" id="KKM73914.1"/>
    </source>
</evidence>
<sequence length="47" mass="5814">MKWFLRWLDYWTVIPRDVGSVFYCMVCNMRYRSGEIGKHIHTIVEFE</sequence>
<proteinExistence type="predicted"/>
<comment type="caution">
    <text evidence="1">The sequence shown here is derived from an EMBL/GenBank/DDBJ whole genome shotgun (WGS) entry which is preliminary data.</text>
</comment>
<name>A0A0F9JVS2_9ZZZZ</name>
<gene>
    <name evidence="1" type="ORF">LCGC14_1405650</name>
</gene>